<dbReference type="GO" id="GO:0045892">
    <property type="term" value="P:negative regulation of DNA-templated transcription"/>
    <property type="evidence" value="ECO:0007669"/>
    <property type="project" value="InterPro"/>
</dbReference>
<keyword evidence="3" id="KW-0238">DNA-binding</keyword>
<evidence type="ECO:0000256" key="2">
    <source>
        <dbReference type="ARBA" id="ARBA00023015"/>
    </source>
</evidence>
<dbReference type="InterPro" id="IPR036390">
    <property type="entry name" value="WH_DNA-bd_sf"/>
</dbReference>
<dbReference type="EMBL" id="DVFN01000069">
    <property type="protein sequence ID" value="HIQ69624.1"/>
    <property type="molecule type" value="Genomic_DNA"/>
</dbReference>
<dbReference type="Pfam" id="PF03965">
    <property type="entry name" value="Penicillinase_R"/>
    <property type="match status" value="1"/>
</dbReference>
<gene>
    <name evidence="5" type="ORF">IAA67_04750</name>
</gene>
<proteinExistence type="inferred from homology"/>
<dbReference type="InterPro" id="IPR005650">
    <property type="entry name" value="BlaI_family"/>
</dbReference>
<organism evidence="5 6">
    <name type="scientific">Candidatus Avoscillospira stercorigallinarum</name>
    <dbReference type="NCBI Taxonomy" id="2840708"/>
    <lineage>
        <taxon>Bacteria</taxon>
        <taxon>Bacillati</taxon>
        <taxon>Bacillota</taxon>
        <taxon>Clostridia</taxon>
        <taxon>Eubacteriales</taxon>
        <taxon>Oscillospiraceae</taxon>
        <taxon>Oscillospiraceae incertae sedis</taxon>
        <taxon>Candidatus Avoscillospira</taxon>
    </lineage>
</organism>
<evidence type="ECO:0000256" key="4">
    <source>
        <dbReference type="ARBA" id="ARBA00023163"/>
    </source>
</evidence>
<dbReference type="Gene3D" id="1.10.10.10">
    <property type="entry name" value="Winged helix-like DNA-binding domain superfamily/Winged helix DNA-binding domain"/>
    <property type="match status" value="1"/>
</dbReference>
<dbReference type="Proteomes" id="UP000886874">
    <property type="component" value="Unassembled WGS sequence"/>
</dbReference>
<sequence length="134" mass="15295">MVSNNEYNILLAIWNAGHALTAKEILESIEDKSFKDRTIHSILNAMLEKGLIYVDGQKLSSRIYSRCFNTSISFAEYYANCIMDNAVYRREKAQVLPGLLSALVGEDVSPEMLDRLEALLEEKRRQLRHEADSL</sequence>
<dbReference type="InterPro" id="IPR036388">
    <property type="entry name" value="WH-like_DNA-bd_sf"/>
</dbReference>
<dbReference type="AlphaFoldDB" id="A0A9D0Z5Z9"/>
<keyword evidence="4" id="KW-0804">Transcription</keyword>
<name>A0A9D0Z5Z9_9FIRM</name>
<reference evidence="5" key="1">
    <citation type="submission" date="2020-10" db="EMBL/GenBank/DDBJ databases">
        <authorList>
            <person name="Gilroy R."/>
        </authorList>
    </citation>
    <scope>NUCLEOTIDE SEQUENCE</scope>
    <source>
        <strain evidence="5">ChiSjej2B20-13462</strain>
    </source>
</reference>
<reference evidence="5" key="2">
    <citation type="journal article" date="2021" name="PeerJ">
        <title>Extensive microbial diversity within the chicken gut microbiome revealed by metagenomics and culture.</title>
        <authorList>
            <person name="Gilroy R."/>
            <person name="Ravi A."/>
            <person name="Getino M."/>
            <person name="Pursley I."/>
            <person name="Horton D.L."/>
            <person name="Alikhan N.F."/>
            <person name="Baker D."/>
            <person name="Gharbi K."/>
            <person name="Hall N."/>
            <person name="Watson M."/>
            <person name="Adriaenssens E.M."/>
            <person name="Foster-Nyarko E."/>
            <person name="Jarju S."/>
            <person name="Secka A."/>
            <person name="Antonio M."/>
            <person name="Oren A."/>
            <person name="Chaudhuri R.R."/>
            <person name="La Ragione R."/>
            <person name="Hildebrand F."/>
            <person name="Pallen M.J."/>
        </authorList>
    </citation>
    <scope>NUCLEOTIDE SEQUENCE</scope>
    <source>
        <strain evidence="5">ChiSjej2B20-13462</strain>
    </source>
</reference>
<protein>
    <submittedName>
        <fullName evidence="5">BlaI/MecI/CopY family transcriptional regulator</fullName>
    </submittedName>
</protein>
<evidence type="ECO:0000256" key="3">
    <source>
        <dbReference type="ARBA" id="ARBA00023125"/>
    </source>
</evidence>
<dbReference type="GO" id="GO:0003677">
    <property type="term" value="F:DNA binding"/>
    <property type="evidence" value="ECO:0007669"/>
    <property type="project" value="UniProtKB-KW"/>
</dbReference>
<evidence type="ECO:0000313" key="6">
    <source>
        <dbReference type="Proteomes" id="UP000886874"/>
    </source>
</evidence>
<accession>A0A9D0Z5Z9</accession>
<keyword evidence="2" id="KW-0805">Transcription regulation</keyword>
<comment type="similarity">
    <text evidence="1">Belongs to the BlaI transcriptional regulatory family.</text>
</comment>
<dbReference type="SUPFAM" id="SSF46785">
    <property type="entry name" value="Winged helix' DNA-binding domain"/>
    <property type="match status" value="1"/>
</dbReference>
<comment type="caution">
    <text evidence="5">The sequence shown here is derived from an EMBL/GenBank/DDBJ whole genome shotgun (WGS) entry which is preliminary data.</text>
</comment>
<evidence type="ECO:0000313" key="5">
    <source>
        <dbReference type="EMBL" id="HIQ69624.1"/>
    </source>
</evidence>
<evidence type="ECO:0000256" key="1">
    <source>
        <dbReference type="ARBA" id="ARBA00011046"/>
    </source>
</evidence>